<evidence type="ECO:0000313" key="2">
    <source>
        <dbReference type="EMBL" id="SVE07288.1"/>
    </source>
</evidence>
<gene>
    <name evidence="2" type="ORF">METZ01_LOCUS460142</name>
</gene>
<dbReference type="AlphaFoldDB" id="A0A383AJL2"/>
<organism evidence="2">
    <name type="scientific">marine metagenome</name>
    <dbReference type="NCBI Taxonomy" id="408172"/>
    <lineage>
        <taxon>unclassified sequences</taxon>
        <taxon>metagenomes</taxon>
        <taxon>ecological metagenomes</taxon>
    </lineage>
</organism>
<keyword evidence="1" id="KW-0812">Transmembrane</keyword>
<accession>A0A383AJL2</accession>
<sequence>VKMVPKVGWFDILLLCIVGGGCIAFFYWVGVWLMT</sequence>
<dbReference type="EMBL" id="UINC01192244">
    <property type="protein sequence ID" value="SVE07288.1"/>
    <property type="molecule type" value="Genomic_DNA"/>
</dbReference>
<feature type="transmembrane region" description="Helical" evidence="1">
    <location>
        <begin position="12"/>
        <end position="34"/>
    </location>
</feature>
<evidence type="ECO:0000256" key="1">
    <source>
        <dbReference type="SAM" id="Phobius"/>
    </source>
</evidence>
<name>A0A383AJL2_9ZZZZ</name>
<proteinExistence type="predicted"/>
<keyword evidence="1" id="KW-1133">Transmembrane helix</keyword>
<keyword evidence="1" id="KW-0472">Membrane</keyword>
<reference evidence="2" key="1">
    <citation type="submission" date="2018-05" db="EMBL/GenBank/DDBJ databases">
        <authorList>
            <person name="Lanie J.A."/>
            <person name="Ng W.-L."/>
            <person name="Kazmierczak K.M."/>
            <person name="Andrzejewski T.M."/>
            <person name="Davidsen T.M."/>
            <person name="Wayne K.J."/>
            <person name="Tettelin H."/>
            <person name="Glass J.I."/>
            <person name="Rusch D."/>
            <person name="Podicherti R."/>
            <person name="Tsui H.-C.T."/>
            <person name="Winkler M.E."/>
        </authorList>
    </citation>
    <scope>NUCLEOTIDE SEQUENCE</scope>
</reference>
<protein>
    <submittedName>
        <fullName evidence="2">Uncharacterized protein</fullName>
    </submittedName>
</protein>
<feature type="non-terminal residue" evidence="2">
    <location>
        <position position="1"/>
    </location>
</feature>